<gene>
    <name evidence="2" type="ORF">C5L31_000185</name>
</gene>
<dbReference type="SUPFAM" id="SSF110710">
    <property type="entry name" value="TTHA0583/YokD-like"/>
    <property type="match status" value="1"/>
</dbReference>
<evidence type="ECO:0000313" key="3">
    <source>
        <dbReference type="Proteomes" id="UP000294854"/>
    </source>
</evidence>
<accession>A0A4R5NM36</accession>
<protein>
    <recommendedName>
        <fullName evidence="1">UPF0340 protein C5L31_000185</fullName>
    </recommendedName>
</protein>
<sequence length="190" mass="20768">MAEMDLHQIATQTKQVLEEFFEQVTLPKNSLFVLGCSSSEVAGFKIGGHSNQKIGDIIIETIRPILAAHHVNLAVQGCQHINRALLMEREVAEQRGYEIVTVYPSLHAGGAAQIAAYHSFEDPVEVERINGDANAGLDIGDTEIGMHVKFVQIPIRVAQKDIGEARATMLTSRPRLIGGARAVYDEALIK</sequence>
<name>A0A4R5NM36_9LACO</name>
<dbReference type="HAMAP" id="MF_00800">
    <property type="entry name" value="UPF0340"/>
    <property type="match status" value="1"/>
</dbReference>
<dbReference type="EMBL" id="PUFO01000060">
    <property type="protein sequence ID" value="TDG76632.1"/>
    <property type="molecule type" value="Genomic_DNA"/>
</dbReference>
<dbReference type="STRING" id="1122149.FD44_GL001040"/>
<dbReference type="Proteomes" id="UP000294854">
    <property type="component" value="Unassembled WGS sequence"/>
</dbReference>
<keyword evidence="3" id="KW-1185">Reference proteome</keyword>
<dbReference type="AlphaFoldDB" id="A0A4R5NM36"/>
<dbReference type="Pfam" id="PF04260">
    <property type="entry name" value="DUF436"/>
    <property type="match status" value="1"/>
</dbReference>
<dbReference type="NCBIfam" id="TIGR01440">
    <property type="entry name" value="TIGR01440 family protein"/>
    <property type="match status" value="1"/>
</dbReference>
<evidence type="ECO:0000313" key="2">
    <source>
        <dbReference type="EMBL" id="TDG76632.1"/>
    </source>
</evidence>
<dbReference type="Gene3D" id="3.40.50.10360">
    <property type="entry name" value="Hypothetical protein TT1679"/>
    <property type="match status" value="1"/>
</dbReference>
<dbReference type="InterPro" id="IPR006340">
    <property type="entry name" value="DUF436"/>
</dbReference>
<reference evidence="2 3" key="1">
    <citation type="journal article" date="2019" name="Appl. Microbiol. Biotechnol.">
        <title>Uncovering carbohydrate metabolism through a genotype-phenotype association study of 56 lactic acid bacteria genomes.</title>
        <authorList>
            <person name="Buron-Moles G."/>
            <person name="Chailyan A."/>
            <person name="Dolejs I."/>
            <person name="Forster J."/>
            <person name="Miks M.H."/>
        </authorList>
    </citation>
    <scope>NUCLEOTIDE SEQUENCE [LARGE SCALE GENOMIC DNA]</scope>
    <source>
        <strain evidence="2 3">ATCC 49373</strain>
    </source>
</reference>
<comment type="similarity">
    <text evidence="1">Belongs to the UPF0340 family.</text>
</comment>
<organism evidence="2 3">
    <name type="scientific">Secundilactobacillus malefermentans</name>
    <dbReference type="NCBI Taxonomy" id="176292"/>
    <lineage>
        <taxon>Bacteria</taxon>
        <taxon>Bacillati</taxon>
        <taxon>Bacillota</taxon>
        <taxon>Bacilli</taxon>
        <taxon>Lactobacillales</taxon>
        <taxon>Lactobacillaceae</taxon>
        <taxon>Secundilactobacillus</taxon>
    </lineage>
</organism>
<proteinExistence type="inferred from homology"/>
<dbReference type="InterPro" id="IPR028345">
    <property type="entry name" value="Antibiotic_NAT-like"/>
</dbReference>
<comment type="caution">
    <text evidence="2">The sequence shown here is derived from an EMBL/GenBank/DDBJ whole genome shotgun (WGS) entry which is preliminary data.</text>
</comment>
<evidence type="ECO:0000256" key="1">
    <source>
        <dbReference type="HAMAP-Rule" id="MF_00800"/>
    </source>
</evidence>
<dbReference type="PIRSF" id="PIRSF007510">
    <property type="entry name" value="UCP007510"/>
    <property type="match status" value="1"/>
</dbReference>